<evidence type="ECO:0000256" key="1">
    <source>
        <dbReference type="ARBA" id="ARBA00023015"/>
    </source>
</evidence>
<dbReference type="PRINTS" id="PR00035">
    <property type="entry name" value="HTHGNTR"/>
</dbReference>
<gene>
    <name evidence="5" type="ORF">C7R54_02730</name>
</gene>
<dbReference type="Pfam" id="PF00392">
    <property type="entry name" value="GntR"/>
    <property type="match status" value="1"/>
</dbReference>
<dbReference type="CDD" id="cd07377">
    <property type="entry name" value="WHTH_GntR"/>
    <property type="match status" value="1"/>
</dbReference>
<dbReference type="InterPro" id="IPR036388">
    <property type="entry name" value="WH-like_DNA-bd_sf"/>
</dbReference>
<protein>
    <submittedName>
        <fullName evidence="5">GntR family transcriptional regulator</fullName>
    </submittedName>
</protein>
<accession>A0A4Q1HQK9</accession>
<dbReference type="GO" id="GO:0003677">
    <property type="term" value="F:DNA binding"/>
    <property type="evidence" value="ECO:0007669"/>
    <property type="project" value="UniProtKB-KW"/>
</dbReference>
<dbReference type="InterPro" id="IPR028978">
    <property type="entry name" value="Chorismate_lyase_/UTRA_dom_sf"/>
</dbReference>
<dbReference type="InterPro" id="IPR000524">
    <property type="entry name" value="Tscrpt_reg_HTH_GntR"/>
</dbReference>
<dbReference type="SMART" id="SM00866">
    <property type="entry name" value="UTRA"/>
    <property type="match status" value="1"/>
</dbReference>
<dbReference type="PANTHER" id="PTHR44846">
    <property type="entry name" value="MANNOSYL-D-GLYCERATE TRANSPORT/METABOLISM SYSTEM REPRESSOR MNGR-RELATED"/>
    <property type="match status" value="1"/>
</dbReference>
<dbReference type="EMBL" id="PYAL01000001">
    <property type="protein sequence ID" value="RXN92686.1"/>
    <property type="molecule type" value="Genomic_DNA"/>
</dbReference>
<dbReference type="SUPFAM" id="SSF46785">
    <property type="entry name" value="Winged helix' DNA-binding domain"/>
    <property type="match status" value="1"/>
</dbReference>
<name>A0A4Q1HQK9_9BURK</name>
<evidence type="ECO:0000256" key="2">
    <source>
        <dbReference type="ARBA" id="ARBA00023125"/>
    </source>
</evidence>
<sequence>MPKNGISLKAQGALLHHQLFLTLRQQILDGVYREGDRLPTQEALSEHYRVSRITVRRAVSELQAEGLIRNEQGVGAFVLAVKQKAPAAVSLTYLEGLKRVASETKVAVLVSELARPPLAVARLLALADGVDAMHVVRVRERKGTPLMLLDAWMPARFAPLLTPPALRKRPLYELLTSDGTQLGEVVQEVTAEMADPYAAQHLQVKVNSPLLRATRLVHDNRQQPIQHLVIRATPLRSRLVMVIPGNELDTISSGHLVHDME</sequence>
<evidence type="ECO:0000313" key="6">
    <source>
        <dbReference type="Proteomes" id="UP000290849"/>
    </source>
</evidence>
<dbReference type="GO" id="GO:0003700">
    <property type="term" value="F:DNA-binding transcription factor activity"/>
    <property type="evidence" value="ECO:0007669"/>
    <property type="project" value="InterPro"/>
</dbReference>
<proteinExistence type="predicted"/>
<dbReference type="InterPro" id="IPR050679">
    <property type="entry name" value="Bact_HTH_transcr_reg"/>
</dbReference>
<dbReference type="Gene3D" id="1.10.10.10">
    <property type="entry name" value="Winged helix-like DNA-binding domain superfamily/Winged helix DNA-binding domain"/>
    <property type="match status" value="1"/>
</dbReference>
<organism evidence="5 6">
    <name type="scientific">Achromobacter aloeverae</name>
    <dbReference type="NCBI Taxonomy" id="1750518"/>
    <lineage>
        <taxon>Bacteria</taxon>
        <taxon>Pseudomonadati</taxon>
        <taxon>Pseudomonadota</taxon>
        <taxon>Betaproteobacteria</taxon>
        <taxon>Burkholderiales</taxon>
        <taxon>Alcaligenaceae</taxon>
        <taxon>Achromobacter</taxon>
    </lineage>
</organism>
<feature type="domain" description="HTH gntR-type" evidence="4">
    <location>
        <begin position="13"/>
        <end position="81"/>
    </location>
</feature>
<reference evidence="5 6" key="1">
    <citation type="journal article" date="2017" name="Int. J. Syst. Evol. Microbiol.">
        <title>Achromobacter aloeverae sp. nov., isolated from the root of Aloe vera (L.) Burm.f.</title>
        <authorList>
            <person name="Kuncharoen N."/>
            <person name="Muramatsu Y."/>
            <person name="Shibata C."/>
            <person name="Kamakura Y."/>
            <person name="Nakagawa Y."/>
            <person name="Tanasupawat S."/>
        </authorList>
    </citation>
    <scope>NUCLEOTIDE SEQUENCE [LARGE SCALE GENOMIC DNA]</scope>
    <source>
        <strain evidence="5 6">AVA-1</strain>
    </source>
</reference>
<evidence type="ECO:0000259" key="4">
    <source>
        <dbReference type="PROSITE" id="PS50949"/>
    </source>
</evidence>
<evidence type="ECO:0000313" key="5">
    <source>
        <dbReference type="EMBL" id="RXN92686.1"/>
    </source>
</evidence>
<dbReference type="PROSITE" id="PS50949">
    <property type="entry name" value="HTH_GNTR"/>
    <property type="match status" value="1"/>
</dbReference>
<dbReference type="InterPro" id="IPR011663">
    <property type="entry name" value="UTRA"/>
</dbReference>
<dbReference type="GO" id="GO:0045892">
    <property type="term" value="P:negative regulation of DNA-templated transcription"/>
    <property type="evidence" value="ECO:0007669"/>
    <property type="project" value="TreeGrafter"/>
</dbReference>
<keyword evidence="1" id="KW-0805">Transcription regulation</keyword>
<dbReference type="PANTHER" id="PTHR44846:SF1">
    <property type="entry name" value="MANNOSYL-D-GLYCERATE TRANSPORT_METABOLISM SYSTEM REPRESSOR MNGR-RELATED"/>
    <property type="match status" value="1"/>
</dbReference>
<keyword evidence="3" id="KW-0804">Transcription</keyword>
<evidence type="ECO:0000256" key="3">
    <source>
        <dbReference type="ARBA" id="ARBA00023163"/>
    </source>
</evidence>
<dbReference type="Pfam" id="PF07702">
    <property type="entry name" value="UTRA"/>
    <property type="match status" value="1"/>
</dbReference>
<dbReference type="RefSeq" id="WP_129148646.1">
    <property type="nucleotide sequence ID" value="NZ_JBHSDO010000006.1"/>
</dbReference>
<keyword evidence="2" id="KW-0238">DNA-binding</keyword>
<dbReference type="SMART" id="SM00345">
    <property type="entry name" value="HTH_GNTR"/>
    <property type="match status" value="1"/>
</dbReference>
<dbReference type="Gene3D" id="3.40.1410.10">
    <property type="entry name" value="Chorismate lyase-like"/>
    <property type="match status" value="1"/>
</dbReference>
<comment type="caution">
    <text evidence="5">The sequence shown here is derived from an EMBL/GenBank/DDBJ whole genome shotgun (WGS) entry which is preliminary data.</text>
</comment>
<dbReference type="InterPro" id="IPR036390">
    <property type="entry name" value="WH_DNA-bd_sf"/>
</dbReference>
<dbReference type="SUPFAM" id="SSF64288">
    <property type="entry name" value="Chorismate lyase-like"/>
    <property type="match status" value="1"/>
</dbReference>
<dbReference type="OrthoDB" id="8582866at2"/>
<dbReference type="AlphaFoldDB" id="A0A4Q1HQK9"/>
<dbReference type="Proteomes" id="UP000290849">
    <property type="component" value="Unassembled WGS sequence"/>
</dbReference>
<keyword evidence="6" id="KW-1185">Reference proteome</keyword>